<dbReference type="PANTHER" id="PTHR38465:SF2">
    <property type="entry name" value="HTH-TYPE TRANSCRIPTIONAL REGULATOR MMPR5"/>
    <property type="match status" value="1"/>
</dbReference>
<dbReference type="PANTHER" id="PTHR38465">
    <property type="entry name" value="HTH-TYPE TRANSCRIPTIONAL REGULATOR MJ1563-RELATED"/>
    <property type="match status" value="1"/>
</dbReference>
<dbReference type="EMBL" id="JAKRCV010000064">
    <property type="protein sequence ID" value="MCG7323231.1"/>
    <property type="molecule type" value="Genomic_DNA"/>
</dbReference>
<protein>
    <submittedName>
        <fullName evidence="5">MarR family transcriptional regulator</fullName>
    </submittedName>
</protein>
<dbReference type="Proteomes" id="UP001521931">
    <property type="component" value="Unassembled WGS sequence"/>
</dbReference>
<evidence type="ECO:0000313" key="5">
    <source>
        <dbReference type="EMBL" id="MCG7323231.1"/>
    </source>
</evidence>
<feature type="domain" description="HTH marR-type" evidence="4">
    <location>
        <begin position="19"/>
        <end position="78"/>
    </location>
</feature>
<keyword evidence="2" id="KW-0238">DNA-binding</keyword>
<dbReference type="Gene3D" id="1.10.10.10">
    <property type="entry name" value="Winged helix-like DNA-binding domain superfamily/Winged helix DNA-binding domain"/>
    <property type="match status" value="1"/>
</dbReference>
<dbReference type="InterPro" id="IPR036390">
    <property type="entry name" value="WH_DNA-bd_sf"/>
</dbReference>
<dbReference type="Pfam" id="PF12802">
    <property type="entry name" value="MarR_2"/>
    <property type="match status" value="1"/>
</dbReference>
<dbReference type="InterPro" id="IPR000835">
    <property type="entry name" value="HTH_MarR-typ"/>
</dbReference>
<dbReference type="InterPro" id="IPR036388">
    <property type="entry name" value="WH-like_DNA-bd_sf"/>
</dbReference>
<evidence type="ECO:0000256" key="1">
    <source>
        <dbReference type="ARBA" id="ARBA00023015"/>
    </source>
</evidence>
<dbReference type="SUPFAM" id="SSF46785">
    <property type="entry name" value="Winged helix' DNA-binding domain"/>
    <property type="match status" value="1"/>
</dbReference>
<proteinExistence type="predicted"/>
<keyword evidence="6" id="KW-1185">Reference proteome</keyword>
<evidence type="ECO:0000259" key="4">
    <source>
        <dbReference type="Pfam" id="PF12802"/>
    </source>
</evidence>
<dbReference type="RefSeq" id="WP_029210211.1">
    <property type="nucleotide sequence ID" value="NZ_DAMCTM010000003.1"/>
</dbReference>
<reference evidence="5 6" key="1">
    <citation type="submission" date="2022-02" db="EMBL/GenBank/DDBJ databases">
        <title>Uncovering new skin microbiome diversity through culturing and metagenomics.</title>
        <authorList>
            <person name="Conlan S."/>
            <person name="Deming C."/>
            <person name="Nisc Comparative Sequencing Program N."/>
            <person name="Segre J.A."/>
        </authorList>
    </citation>
    <scope>NUCLEOTIDE SEQUENCE [LARGE SCALE GENOMIC DNA]</scope>
    <source>
        <strain evidence="5 6">ACRQZ</strain>
    </source>
</reference>
<dbReference type="InterPro" id="IPR052362">
    <property type="entry name" value="HTH-GbsR_regulator"/>
</dbReference>
<accession>A0ABS9Q5S5</accession>
<evidence type="ECO:0000256" key="3">
    <source>
        <dbReference type="ARBA" id="ARBA00023163"/>
    </source>
</evidence>
<keyword evidence="3" id="KW-0804">Transcription</keyword>
<evidence type="ECO:0000256" key="2">
    <source>
        <dbReference type="ARBA" id="ARBA00023125"/>
    </source>
</evidence>
<sequence>MRARDEFVDRLADVGASAGMPRMSARVLAHLLTLDDGRATSSELSQSLQASPAAVSGAVRYLEQLTLVRRTRERGSRRDHFVLDRGMWAGYMVRGLEVLDLWSSVLRSGAEAVGQRSPAGSQLAEDAELFTYLGAELKDAMRRWQETHPR</sequence>
<organism evidence="5 6">
    <name type="scientific">Arsenicicoccus bolidensis</name>
    <dbReference type="NCBI Taxonomy" id="229480"/>
    <lineage>
        <taxon>Bacteria</taxon>
        <taxon>Bacillati</taxon>
        <taxon>Actinomycetota</taxon>
        <taxon>Actinomycetes</taxon>
        <taxon>Micrococcales</taxon>
        <taxon>Intrasporangiaceae</taxon>
        <taxon>Arsenicicoccus</taxon>
    </lineage>
</organism>
<evidence type="ECO:0000313" key="6">
    <source>
        <dbReference type="Proteomes" id="UP001521931"/>
    </source>
</evidence>
<keyword evidence="1" id="KW-0805">Transcription regulation</keyword>
<comment type="caution">
    <text evidence="5">The sequence shown here is derived from an EMBL/GenBank/DDBJ whole genome shotgun (WGS) entry which is preliminary data.</text>
</comment>
<name>A0ABS9Q5S5_9MICO</name>
<gene>
    <name evidence="5" type="ORF">MHL29_15215</name>
</gene>